<gene>
    <name evidence="1" type="ORF">DAEQUDRAFT_353975</name>
</gene>
<dbReference type="EMBL" id="KV429035">
    <property type="protein sequence ID" value="KZT73778.1"/>
    <property type="molecule type" value="Genomic_DNA"/>
</dbReference>
<sequence>MESLCCPANCRVINARLICIDKRCELVNPLFRSLSVLGLCPERCQGALAFRISRANNWTLTELHWGRSMLLPSRSSEETAIALALMCDRVSVVGGTPSVGSARPVLACDPAPRFWRTEGSDRIVGAHSNPAPPQCILGRRHISEAAGVNALASICTLGSRKLRCTYARSGLTCFPRA</sequence>
<organism evidence="1 2">
    <name type="scientific">Daedalea quercina L-15889</name>
    <dbReference type="NCBI Taxonomy" id="1314783"/>
    <lineage>
        <taxon>Eukaryota</taxon>
        <taxon>Fungi</taxon>
        <taxon>Dikarya</taxon>
        <taxon>Basidiomycota</taxon>
        <taxon>Agaricomycotina</taxon>
        <taxon>Agaricomycetes</taxon>
        <taxon>Polyporales</taxon>
        <taxon>Fomitopsis</taxon>
    </lineage>
</organism>
<keyword evidence="2" id="KW-1185">Reference proteome</keyword>
<accession>A0A165TQ72</accession>
<reference evidence="1 2" key="1">
    <citation type="journal article" date="2016" name="Mol. Biol. Evol.">
        <title>Comparative Genomics of Early-Diverging Mushroom-Forming Fungi Provides Insights into the Origins of Lignocellulose Decay Capabilities.</title>
        <authorList>
            <person name="Nagy L.G."/>
            <person name="Riley R."/>
            <person name="Tritt A."/>
            <person name="Adam C."/>
            <person name="Daum C."/>
            <person name="Floudas D."/>
            <person name="Sun H."/>
            <person name="Yadav J.S."/>
            <person name="Pangilinan J."/>
            <person name="Larsson K.H."/>
            <person name="Matsuura K."/>
            <person name="Barry K."/>
            <person name="Labutti K."/>
            <person name="Kuo R."/>
            <person name="Ohm R.A."/>
            <person name="Bhattacharya S.S."/>
            <person name="Shirouzu T."/>
            <person name="Yoshinaga Y."/>
            <person name="Martin F.M."/>
            <person name="Grigoriev I.V."/>
            <person name="Hibbett D.S."/>
        </authorList>
    </citation>
    <scope>NUCLEOTIDE SEQUENCE [LARGE SCALE GENOMIC DNA]</scope>
    <source>
        <strain evidence="1 2">L-15889</strain>
    </source>
</reference>
<name>A0A165TQ72_9APHY</name>
<dbReference type="Proteomes" id="UP000076727">
    <property type="component" value="Unassembled WGS sequence"/>
</dbReference>
<dbReference type="AlphaFoldDB" id="A0A165TQ72"/>
<proteinExistence type="predicted"/>
<protein>
    <submittedName>
        <fullName evidence="1">Uncharacterized protein</fullName>
    </submittedName>
</protein>
<evidence type="ECO:0000313" key="1">
    <source>
        <dbReference type="EMBL" id="KZT73778.1"/>
    </source>
</evidence>
<evidence type="ECO:0000313" key="2">
    <source>
        <dbReference type="Proteomes" id="UP000076727"/>
    </source>
</evidence>